<gene>
    <name evidence="1" type="ORF">LCGC14_0812230</name>
</gene>
<sequence length="111" mass="13143">MNLRPTRFHKDRIKEMTVNNPRTRLAAELKPELVFSTRRGTDPALFFKADQTITVRLHIFLPQGPRFRLRWKSPMSYSGTLRAVRLGGKQMPIEAYNVKREKNHIEIWPRD</sequence>
<organism evidence="1">
    <name type="scientific">marine sediment metagenome</name>
    <dbReference type="NCBI Taxonomy" id="412755"/>
    <lineage>
        <taxon>unclassified sequences</taxon>
        <taxon>metagenomes</taxon>
        <taxon>ecological metagenomes</taxon>
    </lineage>
</organism>
<dbReference type="AlphaFoldDB" id="A0A0F9PLD2"/>
<dbReference type="EMBL" id="LAZR01002241">
    <property type="protein sequence ID" value="KKN32600.1"/>
    <property type="molecule type" value="Genomic_DNA"/>
</dbReference>
<reference evidence="1" key="1">
    <citation type="journal article" date="2015" name="Nature">
        <title>Complex archaea that bridge the gap between prokaryotes and eukaryotes.</title>
        <authorList>
            <person name="Spang A."/>
            <person name="Saw J.H."/>
            <person name="Jorgensen S.L."/>
            <person name="Zaremba-Niedzwiedzka K."/>
            <person name="Martijn J."/>
            <person name="Lind A.E."/>
            <person name="van Eijk R."/>
            <person name="Schleper C."/>
            <person name="Guy L."/>
            <person name="Ettema T.J."/>
        </authorList>
    </citation>
    <scope>NUCLEOTIDE SEQUENCE</scope>
</reference>
<comment type="caution">
    <text evidence="1">The sequence shown here is derived from an EMBL/GenBank/DDBJ whole genome shotgun (WGS) entry which is preliminary data.</text>
</comment>
<protein>
    <submittedName>
        <fullName evidence="1">Uncharacterized protein</fullName>
    </submittedName>
</protein>
<name>A0A0F9PLD2_9ZZZZ</name>
<evidence type="ECO:0000313" key="1">
    <source>
        <dbReference type="EMBL" id="KKN32600.1"/>
    </source>
</evidence>
<proteinExistence type="predicted"/>
<accession>A0A0F9PLD2</accession>